<reference evidence="1 2" key="1">
    <citation type="submission" date="2020-08" db="EMBL/GenBank/DDBJ databases">
        <title>A Genomic Blueprint of the Chicken Gut Microbiome.</title>
        <authorList>
            <person name="Gilroy R."/>
            <person name="Ravi A."/>
            <person name="Getino M."/>
            <person name="Pursley I."/>
            <person name="Horton D.L."/>
            <person name="Alikhan N.-F."/>
            <person name="Baker D."/>
            <person name="Gharbi K."/>
            <person name="Hall N."/>
            <person name="Watson M."/>
            <person name="Adriaenssens E.M."/>
            <person name="Foster-Nyarko E."/>
            <person name="Jarju S."/>
            <person name="Secka A."/>
            <person name="Antonio M."/>
            <person name="Oren A."/>
            <person name="Chaudhuri R."/>
            <person name="La Ragione R.M."/>
            <person name="Hildebrand F."/>
            <person name="Pallen M.J."/>
        </authorList>
    </citation>
    <scope>NUCLEOTIDE SEQUENCE [LARGE SCALE GENOMIC DNA]</scope>
    <source>
        <strain evidence="1 2">Sa3CVN1</strain>
    </source>
</reference>
<organism evidence="1 2">
    <name type="scientific">Clostridium cibarium</name>
    <dbReference type="NCBI Taxonomy" id="2762247"/>
    <lineage>
        <taxon>Bacteria</taxon>
        <taxon>Bacillati</taxon>
        <taxon>Bacillota</taxon>
        <taxon>Clostridia</taxon>
        <taxon>Eubacteriales</taxon>
        <taxon>Clostridiaceae</taxon>
        <taxon>Clostridium</taxon>
    </lineage>
</organism>
<dbReference type="EMBL" id="JACSRA010000006">
    <property type="protein sequence ID" value="MBD7910713.1"/>
    <property type="molecule type" value="Genomic_DNA"/>
</dbReference>
<comment type="caution">
    <text evidence="1">The sequence shown here is derived from an EMBL/GenBank/DDBJ whole genome shotgun (WGS) entry which is preliminary data.</text>
</comment>
<evidence type="ECO:0000313" key="2">
    <source>
        <dbReference type="Proteomes" id="UP000627781"/>
    </source>
</evidence>
<keyword evidence="2" id="KW-1185">Reference proteome</keyword>
<name>A0ABR8PRB1_9CLOT</name>
<dbReference type="RefSeq" id="WP_143318422.1">
    <property type="nucleotide sequence ID" value="NZ_JACSRA010000006.1"/>
</dbReference>
<accession>A0ABR8PRB1</accession>
<dbReference type="Proteomes" id="UP000627781">
    <property type="component" value="Unassembled WGS sequence"/>
</dbReference>
<sequence length="396" mass="46610">MNYDLLREKWWSSSSLPNFNIEKISLSDKVKKEKQFDVIWEKVSSYIDSKPMGKENFEEWSKEGEKLLKKYIKNDPIFKLQYMDEHVRDGMIESTKKFINMAKEFDNDISIYCIGQATRNVWIANILQAIFFNKVEFNKAVYGYSMLYPYTDNYLDDVNVSMIDKIKFNDRLLNRLKGGKRLDITDNEIKIDKMIECIEMIFDRKTYTKVYYSLINIQEGQINSLEQQENVTIPYENDILGISIKKGSASVLVDGYLINGELSKEQEDFCLGYGFLLQIGDDLQDIENDLKNNHMTIMSQLANKYCLDRLANKLLNFTIDFIDGHSVLNNKTNLKKLIKNNCVMLILFSIVMSKNFFSEEYVNKIEEYLPFSIKYIENIRIRLEEKFKGKDLSVWK</sequence>
<evidence type="ECO:0000313" key="1">
    <source>
        <dbReference type="EMBL" id="MBD7910713.1"/>
    </source>
</evidence>
<gene>
    <name evidence="1" type="ORF">H9661_05000</name>
</gene>
<proteinExistence type="predicted"/>
<protein>
    <submittedName>
        <fullName evidence="1">Uncharacterized protein</fullName>
    </submittedName>
</protein>